<proteinExistence type="predicted"/>
<dbReference type="EMBL" id="JAUZMY010000010">
    <property type="protein sequence ID" value="MEE2038106.1"/>
    <property type="molecule type" value="Genomic_DNA"/>
</dbReference>
<gene>
    <name evidence="2" type="ORF">Q8791_12855</name>
</gene>
<evidence type="ECO:0000313" key="3">
    <source>
        <dbReference type="Proteomes" id="UP001356095"/>
    </source>
</evidence>
<keyword evidence="1" id="KW-1133">Transmembrane helix</keyword>
<evidence type="ECO:0000313" key="2">
    <source>
        <dbReference type="EMBL" id="MEE2038106.1"/>
    </source>
</evidence>
<keyword evidence="1" id="KW-0472">Membrane</keyword>
<evidence type="ECO:0008006" key="4">
    <source>
        <dbReference type="Google" id="ProtNLM"/>
    </source>
</evidence>
<protein>
    <recommendedName>
        <fullName evidence="4">Flp family type IVb pilin</fullName>
    </recommendedName>
</protein>
<name>A0ABU7K788_9ACTN</name>
<dbReference type="Proteomes" id="UP001356095">
    <property type="component" value="Unassembled WGS sequence"/>
</dbReference>
<reference evidence="2 3" key="1">
    <citation type="submission" date="2023-08" db="EMBL/GenBank/DDBJ databases">
        <authorList>
            <person name="Girao M."/>
            <person name="Carvalho M.F."/>
        </authorList>
    </citation>
    <scope>NUCLEOTIDE SEQUENCE [LARGE SCALE GENOMIC DNA]</scope>
    <source>
        <strain evidence="2 3">CT-R113</strain>
    </source>
</reference>
<keyword evidence="1" id="KW-0812">Transmembrane</keyword>
<evidence type="ECO:0000256" key="1">
    <source>
        <dbReference type="SAM" id="Phobius"/>
    </source>
</evidence>
<feature type="transmembrane region" description="Helical" evidence="1">
    <location>
        <begin position="20"/>
        <end position="42"/>
    </location>
</feature>
<organism evidence="2 3">
    <name type="scientific">Nocardiopsis codii</name>
    <dbReference type="NCBI Taxonomy" id="3065942"/>
    <lineage>
        <taxon>Bacteria</taxon>
        <taxon>Bacillati</taxon>
        <taxon>Actinomycetota</taxon>
        <taxon>Actinomycetes</taxon>
        <taxon>Streptosporangiales</taxon>
        <taxon>Nocardiopsidaceae</taxon>
        <taxon>Nocardiopsis</taxon>
    </lineage>
</organism>
<keyword evidence="3" id="KW-1185">Reference proteome</keyword>
<dbReference type="RefSeq" id="WP_330091891.1">
    <property type="nucleotide sequence ID" value="NZ_JAUZMY010000010.1"/>
</dbReference>
<accession>A0ABU7K788</accession>
<comment type="caution">
    <text evidence="2">The sequence shown here is derived from an EMBL/GenBank/DDBJ whole genome shotgun (WGS) entry which is preliminary data.</text>
</comment>
<sequence>MQRLTAYLSSRLLSRRDDGYSTEAVIVTALLVAMAIGAVALISTAVMERAGSITGS</sequence>